<keyword evidence="3" id="KW-1185">Reference proteome</keyword>
<evidence type="ECO:0000313" key="2">
    <source>
        <dbReference type="EMBL" id="GAA5525966.1"/>
    </source>
</evidence>
<protein>
    <submittedName>
        <fullName evidence="2">Uncharacterized protein</fullName>
    </submittedName>
</protein>
<dbReference type="Pfam" id="PF03922">
    <property type="entry name" value="OmpW"/>
    <property type="match status" value="1"/>
</dbReference>
<keyword evidence="1" id="KW-0732">Signal</keyword>
<reference evidence="2 3" key="1">
    <citation type="submission" date="2024-02" db="EMBL/GenBank/DDBJ databases">
        <title>Microbulbifer aestuariivivens NBRC 112533.</title>
        <authorList>
            <person name="Ichikawa N."/>
            <person name="Katano-Makiyama Y."/>
            <person name="Hidaka K."/>
        </authorList>
    </citation>
    <scope>NUCLEOTIDE SEQUENCE [LARGE SCALE GENOMIC DNA]</scope>
    <source>
        <strain evidence="2 3">NBRC 112533</strain>
    </source>
</reference>
<feature type="signal peptide" evidence="1">
    <location>
        <begin position="1"/>
        <end position="20"/>
    </location>
</feature>
<evidence type="ECO:0000313" key="3">
    <source>
        <dbReference type="Proteomes" id="UP001408594"/>
    </source>
</evidence>
<dbReference type="Gene3D" id="2.40.160.20">
    <property type="match status" value="1"/>
</dbReference>
<dbReference type="InterPro" id="IPR000758">
    <property type="entry name" value="Enterovir_OMP"/>
</dbReference>
<dbReference type="PANTHER" id="PTHR36920">
    <property type="match status" value="1"/>
</dbReference>
<dbReference type="InterPro" id="IPR005618">
    <property type="entry name" value="OMPW"/>
</dbReference>
<dbReference type="EMBL" id="BAABRT010000023">
    <property type="protein sequence ID" value="GAA5525966.1"/>
    <property type="molecule type" value="Genomic_DNA"/>
</dbReference>
<dbReference type="SUPFAM" id="SSF56925">
    <property type="entry name" value="OMPA-like"/>
    <property type="match status" value="1"/>
</dbReference>
<dbReference type="Proteomes" id="UP001408594">
    <property type="component" value="Unassembled WGS sequence"/>
</dbReference>
<dbReference type="PROSITE" id="PS00695">
    <property type="entry name" value="ENT_VIR_OMP_2"/>
    <property type="match status" value="1"/>
</dbReference>
<gene>
    <name evidence="2" type="ORF">Maes01_02545</name>
</gene>
<feature type="chain" id="PRO_5046728646" evidence="1">
    <location>
        <begin position="21"/>
        <end position="274"/>
    </location>
</feature>
<proteinExistence type="predicted"/>
<evidence type="ECO:0000256" key="1">
    <source>
        <dbReference type="SAM" id="SignalP"/>
    </source>
</evidence>
<dbReference type="RefSeq" id="WP_345552074.1">
    <property type="nucleotide sequence ID" value="NZ_BAABRT010000023.1"/>
</dbReference>
<accession>A0ABP9WTZ9</accession>
<name>A0ABP9WTZ9_9GAMM</name>
<dbReference type="PANTHER" id="PTHR36920:SF1">
    <property type="entry name" value="OUTER MEMBRANE PROTEIN W"/>
    <property type="match status" value="1"/>
</dbReference>
<dbReference type="InterPro" id="IPR011250">
    <property type="entry name" value="OMP/PagP_B-barrel"/>
</dbReference>
<sequence length="274" mass="30741">MKMTRILTPLALAVSTVVGAQQVLAGPSGYEPPMPSGPAPIYEAGTVVLRLGAAFVDPKDTRVNLRNPDIFPEFEGLKYKVDSEWSWQFSAMFMPIDHFGIEYQYDGETSHSHDIRFYQGGEEILSQKIKNKDLDRISQVLTVNWFPVCKESWIQPYIGVGTVYTDFDSVKTSALINEYLADNADAIGPARFTIGDSWAWTGQVGVDVVLGRESNWLVNAAVRYDDTKLDSQLSYAVEGLTQGDPQETRNFYNAVRSEFKPEPWVWTIGVGYKF</sequence>
<comment type="caution">
    <text evidence="2">The sequence shown here is derived from an EMBL/GenBank/DDBJ whole genome shotgun (WGS) entry which is preliminary data.</text>
</comment>
<organism evidence="2 3">
    <name type="scientific">Microbulbifer aestuariivivens</name>
    <dbReference type="NCBI Taxonomy" id="1908308"/>
    <lineage>
        <taxon>Bacteria</taxon>
        <taxon>Pseudomonadati</taxon>
        <taxon>Pseudomonadota</taxon>
        <taxon>Gammaproteobacteria</taxon>
        <taxon>Cellvibrionales</taxon>
        <taxon>Microbulbiferaceae</taxon>
        <taxon>Microbulbifer</taxon>
    </lineage>
</organism>